<dbReference type="Proteomes" id="UP000188184">
    <property type="component" value="Chromosome"/>
</dbReference>
<dbReference type="OrthoDB" id="2603210at2"/>
<name>A0A1Q2L0N4_9BACL</name>
<evidence type="ECO:0000313" key="3">
    <source>
        <dbReference type="Proteomes" id="UP000188184"/>
    </source>
</evidence>
<dbReference type="PROSITE" id="PS51257">
    <property type="entry name" value="PROKAR_LIPOPROTEIN"/>
    <property type="match status" value="1"/>
</dbReference>
<dbReference type="EMBL" id="CP019640">
    <property type="protein sequence ID" value="AQQ53991.1"/>
    <property type="molecule type" value="Genomic_DNA"/>
</dbReference>
<protein>
    <recommendedName>
        <fullName evidence="4">DUF3221 domain-containing protein</fullName>
    </recommendedName>
</protein>
<evidence type="ECO:0000313" key="2">
    <source>
        <dbReference type="EMBL" id="AQQ53991.1"/>
    </source>
</evidence>
<evidence type="ECO:0000256" key="1">
    <source>
        <dbReference type="SAM" id="MobiDB-lite"/>
    </source>
</evidence>
<accession>A0A1Q2L0N4</accession>
<dbReference type="InterPro" id="IPR021598">
    <property type="entry name" value="DUF3221"/>
</dbReference>
<organism evidence="2 3">
    <name type="scientific">Planococcus lenghuensis</name>
    <dbReference type="NCBI Taxonomy" id="2213202"/>
    <lineage>
        <taxon>Bacteria</taxon>
        <taxon>Bacillati</taxon>
        <taxon>Bacillota</taxon>
        <taxon>Bacilli</taxon>
        <taxon>Bacillales</taxon>
        <taxon>Caryophanaceae</taxon>
        <taxon>Planococcus</taxon>
    </lineage>
</organism>
<feature type="region of interest" description="Disordered" evidence="1">
    <location>
        <begin position="20"/>
        <end position="52"/>
    </location>
</feature>
<proteinExistence type="predicted"/>
<keyword evidence="3" id="KW-1185">Reference proteome</keyword>
<evidence type="ECO:0008006" key="4">
    <source>
        <dbReference type="Google" id="ProtNLM"/>
    </source>
</evidence>
<sequence length="412" mass="43841">MKKLVLPISFAFVLAACGTEGELSSEEPTEQPETTPGDESVSSEEPAAEGGHEIIATLEQTAEPTARNEAAAAVREMEEFTSGAFGEPTDELAEGLAVQQIEAQAVHEAVMDVYGNFSEAGVLYIETPQSGAAEPGVWVGIEEPDERVDELVSMLQEQVDAGEILAAPIHIFDSAYAEADLNAAANELGEKLNELATAHPNGAASFSVAPDVKTGEIQVGHNFLAKEQEQELAAMLPDQEVVIEQSGMMVPLPGEAAVAYPEPATVPEPSDKGAYLVDVEDDRILAIAAKAQDFSENGGQEEFYSAIWYDFPQAAEQLEVGQRVQVEAAGPIMESYPGQGTAVFVEVLPAYQPEGADLTEAEAVRTALEGMSGESFEVPAIQSVAYNAEADNWTVVLQLNGTEKEQIIPDEQ</sequence>
<gene>
    <name evidence="2" type="ORF">B0X71_13395</name>
</gene>
<dbReference type="Pfam" id="PF11518">
    <property type="entry name" value="DUF3221"/>
    <property type="match status" value="1"/>
</dbReference>
<dbReference type="AlphaFoldDB" id="A0A1Q2L0N4"/>
<reference evidence="2 3" key="1">
    <citation type="submission" date="2017-02" db="EMBL/GenBank/DDBJ databases">
        <title>The complete genomic sequence of a novel cold adapted crude oil-degrading bacterium Planococcus qaidamina Y42.</title>
        <authorList>
            <person name="Yang R."/>
        </authorList>
    </citation>
    <scope>NUCLEOTIDE SEQUENCE [LARGE SCALE GENOMIC DNA]</scope>
    <source>
        <strain evidence="2 3">Y42</strain>
    </source>
</reference>
<dbReference type="RefSeq" id="WP_077589887.1">
    <property type="nucleotide sequence ID" value="NZ_CP019640.1"/>
</dbReference>
<dbReference type="KEGG" id="pmar:B0X71_13395"/>